<organism evidence="1 2">
    <name type="scientific">Caldibacillus debilis</name>
    <dbReference type="NCBI Taxonomy" id="301148"/>
    <lineage>
        <taxon>Bacteria</taxon>
        <taxon>Bacillati</taxon>
        <taxon>Bacillota</taxon>
        <taxon>Bacilli</taxon>
        <taxon>Bacillales</taxon>
        <taxon>Bacillaceae</taxon>
        <taxon>Caldibacillus</taxon>
    </lineage>
</organism>
<name>A0A150M5X2_9BACI</name>
<evidence type="ECO:0000313" key="2">
    <source>
        <dbReference type="Proteomes" id="UP000075683"/>
    </source>
</evidence>
<evidence type="ECO:0008006" key="3">
    <source>
        <dbReference type="Google" id="ProtNLM"/>
    </source>
</evidence>
<dbReference type="STRING" id="301148.B4135_0832"/>
<accession>A0A150M5X2</accession>
<dbReference type="Proteomes" id="UP000075683">
    <property type="component" value="Unassembled WGS sequence"/>
</dbReference>
<proteinExistence type="predicted"/>
<dbReference type="EMBL" id="LQYT01000037">
    <property type="protein sequence ID" value="KYD19933.1"/>
    <property type="molecule type" value="Genomic_DNA"/>
</dbReference>
<dbReference type="AlphaFoldDB" id="A0A150M5X2"/>
<comment type="caution">
    <text evidence="1">The sequence shown here is derived from an EMBL/GenBank/DDBJ whole genome shotgun (WGS) entry which is preliminary data.</text>
</comment>
<protein>
    <recommendedName>
        <fullName evidence="3">YwgA family protein</fullName>
    </recommendedName>
</protein>
<gene>
    <name evidence="1" type="ORF">B4135_0832</name>
</gene>
<sequence length="192" mass="22827">MIRDTNRWEWKAMLLEHAKILFAVRASGEIAGRKKFQKMIYIAKKLNFPFQEKFDFHFFGPYSEELSLRIEELVNMGFLVERAEKIGGYVQYRYSITGSGEEFLKMFPLEEDFPFLKPCFLDMNEKSGRFLELVSTVLYFESLPKFAVTEKIHSLKSKQGYTEEEIDQAYEYIARLKELYKADDDSREKIRM</sequence>
<dbReference type="PATRIC" id="fig|301148.3.peg.3207"/>
<evidence type="ECO:0000313" key="1">
    <source>
        <dbReference type="EMBL" id="KYD19933.1"/>
    </source>
</evidence>
<reference evidence="1 2" key="1">
    <citation type="submission" date="2016-01" db="EMBL/GenBank/DDBJ databases">
        <title>Draft Genome Sequences of Seven Thermophilic Sporeformers Isolated from Foods.</title>
        <authorList>
            <person name="Berendsen E.M."/>
            <person name="Wells-Bennik M.H."/>
            <person name="Krawcyk A.O."/>
            <person name="De Jong A."/>
            <person name="Holsappel S."/>
            <person name="Eijlander R.T."/>
            <person name="Kuipers O.P."/>
        </authorList>
    </citation>
    <scope>NUCLEOTIDE SEQUENCE [LARGE SCALE GENOMIC DNA]</scope>
    <source>
        <strain evidence="1 2">B4135</strain>
    </source>
</reference>